<dbReference type="Pfam" id="PF00643">
    <property type="entry name" value="zf-B_box"/>
    <property type="match status" value="2"/>
</dbReference>
<evidence type="ECO:0000256" key="1">
    <source>
        <dbReference type="PROSITE-ProRule" id="PRU00024"/>
    </source>
</evidence>
<dbReference type="GO" id="GO:0008270">
    <property type="term" value="F:zinc ion binding"/>
    <property type="evidence" value="ECO:0007669"/>
    <property type="project" value="UniProtKB-KW"/>
</dbReference>
<dbReference type="InterPro" id="IPR047153">
    <property type="entry name" value="TRIM45/56/19-like"/>
</dbReference>
<organism evidence="3 4">
    <name type="scientific">Mytilus galloprovincialis</name>
    <name type="common">Mediterranean mussel</name>
    <dbReference type="NCBI Taxonomy" id="29158"/>
    <lineage>
        <taxon>Eukaryota</taxon>
        <taxon>Metazoa</taxon>
        <taxon>Spiralia</taxon>
        <taxon>Lophotrochozoa</taxon>
        <taxon>Mollusca</taxon>
        <taxon>Bivalvia</taxon>
        <taxon>Autobranchia</taxon>
        <taxon>Pteriomorphia</taxon>
        <taxon>Mytilida</taxon>
        <taxon>Mytiloidea</taxon>
        <taxon>Mytilidae</taxon>
        <taxon>Mytilinae</taxon>
        <taxon>Mytilus</taxon>
    </lineage>
</organism>
<dbReference type="Proteomes" id="UP000596742">
    <property type="component" value="Unassembled WGS sequence"/>
</dbReference>
<dbReference type="Gene3D" id="2.120.10.30">
    <property type="entry name" value="TolB, C-terminal domain"/>
    <property type="match status" value="1"/>
</dbReference>
<evidence type="ECO:0000313" key="3">
    <source>
        <dbReference type="EMBL" id="VDI08789.1"/>
    </source>
</evidence>
<comment type="caution">
    <text evidence="3">The sequence shown here is derived from an EMBL/GenBank/DDBJ whole genome shotgun (WGS) entry which is preliminary data.</text>
</comment>
<reference evidence="3" key="1">
    <citation type="submission" date="2018-11" db="EMBL/GenBank/DDBJ databases">
        <authorList>
            <person name="Alioto T."/>
            <person name="Alioto T."/>
        </authorList>
    </citation>
    <scope>NUCLEOTIDE SEQUENCE</scope>
</reference>
<keyword evidence="1" id="KW-0862">Zinc</keyword>
<evidence type="ECO:0000259" key="2">
    <source>
        <dbReference type="PROSITE" id="PS50119"/>
    </source>
</evidence>
<dbReference type="PROSITE" id="PS50119">
    <property type="entry name" value="ZF_BBOX"/>
    <property type="match status" value="2"/>
</dbReference>
<sequence length="430" mass="47794">MAFASSIQKGQIPVGCQLCEGGNKIKWKCSTCESLMCDKCKDGVHLKIGKDHKILNINDIGKQEDTIIFSEVLCDEHSNQACCLFCNTCNKFICPKCITKVHNGHELIEEEDYNKGKVELKLKQKGEIKLEISKVFTTDLTDIRYIAVCSDGSVWMGNNIKSKLQHVKLRGNRIEVITSLNTKIYGMAKIDSNNILVVPNNGTKLKLINTMTGEITDSRYDVKPLIPVSIHVTSDHRTIIGARSPVPALPVTGRLVVVVMDEEGKQLKVYEHEKHKPLFSLPRFLTSTKRSLFSYPKHVTTTSNGNICVVDLLDKDFRGRVVVLSPGGDILGTYTGHPEVNTEKKPFIPRGILTTQSDKIIVTDKKNHTLHILTDQGQSITYYNLHDMGILGPLSLALSMTGTIYIGCSNKSGSPDTRKAKLYELNFSGF</sequence>
<feature type="domain" description="B box-type" evidence="2">
    <location>
        <begin position="11"/>
        <end position="57"/>
    </location>
</feature>
<gene>
    <name evidence="3" type="ORF">MGAL_10B057116</name>
</gene>
<feature type="domain" description="B box-type" evidence="2">
    <location>
        <begin position="69"/>
        <end position="110"/>
    </location>
</feature>
<dbReference type="InterPro" id="IPR011042">
    <property type="entry name" value="6-blade_b-propeller_TolB-like"/>
</dbReference>
<keyword evidence="1" id="KW-0479">Metal-binding</keyword>
<protein>
    <recommendedName>
        <fullName evidence="2">B box-type domain-containing protein</fullName>
    </recommendedName>
</protein>
<accession>A0A8B6CRB6</accession>
<evidence type="ECO:0000313" key="4">
    <source>
        <dbReference type="Proteomes" id="UP000596742"/>
    </source>
</evidence>
<dbReference type="AlphaFoldDB" id="A0A8B6CRB6"/>
<keyword evidence="1" id="KW-0863">Zinc-finger</keyword>
<dbReference type="InterPro" id="IPR000315">
    <property type="entry name" value="Znf_B-box"/>
</dbReference>
<dbReference type="EMBL" id="UYJE01002235">
    <property type="protein sequence ID" value="VDI08789.1"/>
    <property type="molecule type" value="Genomic_DNA"/>
</dbReference>
<dbReference type="SUPFAM" id="SSF101898">
    <property type="entry name" value="NHL repeat"/>
    <property type="match status" value="1"/>
</dbReference>
<name>A0A8B6CRB6_MYTGA</name>
<dbReference type="SUPFAM" id="SSF57845">
    <property type="entry name" value="B-box zinc-binding domain"/>
    <property type="match status" value="1"/>
</dbReference>
<dbReference type="Gene3D" id="3.30.160.60">
    <property type="entry name" value="Classic Zinc Finger"/>
    <property type="match status" value="1"/>
</dbReference>
<dbReference type="PANTHER" id="PTHR25462">
    <property type="entry name" value="BONUS, ISOFORM C-RELATED"/>
    <property type="match status" value="1"/>
</dbReference>
<dbReference type="PANTHER" id="PTHR25462:SF296">
    <property type="entry name" value="MEIOTIC P26, ISOFORM F"/>
    <property type="match status" value="1"/>
</dbReference>
<dbReference type="OrthoDB" id="6102849at2759"/>
<dbReference type="SMART" id="SM00336">
    <property type="entry name" value="BBOX"/>
    <property type="match status" value="2"/>
</dbReference>
<proteinExistence type="predicted"/>
<keyword evidence="4" id="KW-1185">Reference proteome</keyword>